<evidence type="ECO:0000313" key="1">
    <source>
        <dbReference type="EMBL" id="MBV2127686.1"/>
    </source>
</evidence>
<proteinExistence type="predicted"/>
<reference evidence="1 2" key="1">
    <citation type="submission" date="2021-06" db="EMBL/GenBank/DDBJ databases">
        <title>Rheinheimera indica sp. nov., isolated from deep-sea sediment.</title>
        <authorList>
            <person name="Wang Z."/>
            <person name="Zhang X.-Y."/>
        </authorList>
    </citation>
    <scope>NUCLEOTIDE SEQUENCE [LARGE SCALE GENOMIC DNA]</scope>
    <source>
        <strain evidence="1 2">SM2107</strain>
    </source>
</reference>
<comment type="caution">
    <text evidence="1">The sequence shown here is derived from an EMBL/GenBank/DDBJ whole genome shotgun (WGS) entry which is preliminary data.</text>
</comment>
<dbReference type="EMBL" id="JAHRID010000001">
    <property type="protein sequence ID" value="MBV2127686.1"/>
    <property type="molecule type" value="Genomic_DNA"/>
</dbReference>
<gene>
    <name evidence="1" type="ORF">KQY15_01080</name>
</gene>
<dbReference type="NCBIfam" id="TIGR03016">
    <property type="entry name" value="pepcterm_hypo_1"/>
    <property type="match status" value="1"/>
</dbReference>
<name>A0ABS6MFU9_9GAMM</name>
<sequence>MGMAITMAQVKPRYALIASGVIISAAALTAGPVVAVETQISPQIRTSTYAYQIDEFGTDGTDDGVAVVISPSIALSLTSKVLQTRFSWQHESLFYEDSQRENRSYDEFDFNNILSLFDDRLTWGVNARNSYQVRNTRSGIFNDKITAGGDLSEVTSYGSFLNLATARYSDLDAALRLEYNHSEYDQPDNDDGLPAFDNDSYRAGLLLASRDRSSTMFWRLEGAVGKTQRQQLRDYNNRVAQAIFGVPLSSRLSLIGRGSYEYTDNNNFYQNEFSSYGAGLELKLGRVSWVNVSVNRSTTERFEEEDEENTYWATEFYLAPSRRTSIEGAYDRRYFGRTANVAGQYNIRALTVRLNVTDTVQTQTSLDRELTDLGIFVCPEGAVEVTDCFRPPNANYTPQPGESYQQVFDVGLELDQELVLRRSASFALGYTKRRLSVNLLLNATDIEYVERNQEQTSLSVSLRTGWRFSERSSVNASLRVYQIDYQFANRKDDNILMSVGYDMTLSEHSELSLSLRRTERNSSIDSFTASENRAWLTYIYNF</sequence>
<protein>
    <submittedName>
        <fullName evidence="1">TIGR03016 family PEP-CTERM system-associated outer membrane protein</fullName>
    </submittedName>
</protein>
<accession>A0ABS6MFU9</accession>
<dbReference type="Proteomes" id="UP000704611">
    <property type="component" value="Unassembled WGS sequence"/>
</dbReference>
<keyword evidence="2" id="KW-1185">Reference proteome</keyword>
<evidence type="ECO:0000313" key="2">
    <source>
        <dbReference type="Proteomes" id="UP000704611"/>
    </source>
</evidence>
<organism evidence="1 2">
    <name type="scientific">Arsukibacterium indicum</name>
    <dbReference type="NCBI Taxonomy" id="2848612"/>
    <lineage>
        <taxon>Bacteria</taxon>
        <taxon>Pseudomonadati</taxon>
        <taxon>Pseudomonadota</taxon>
        <taxon>Gammaproteobacteria</taxon>
        <taxon>Chromatiales</taxon>
        <taxon>Chromatiaceae</taxon>
        <taxon>Arsukibacterium</taxon>
    </lineage>
</organism>
<dbReference type="InterPro" id="IPR017467">
    <property type="entry name" value="CHP03016_PEP-CTERM"/>
</dbReference>